<organism evidence="3 4">
    <name type="scientific">Allosaccharopolyspora coralli</name>
    <dbReference type="NCBI Taxonomy" id="2665642"/>
    <lineage>
        <taxon>Bacteria</taxon>
        <taxon>Bacillati</taxon>
        <taxon>Actinomycetota</taxon>
        <taxon>Actinomycetes</taxon>
        <taxon>Pseudonocardiales</taxon>
        <taxon>Pseudonocardiaceae</taxon>
        <taxon>Allosaccharopolyspora</taxon>
    </lineage>
</organism>
<dbReference type="GO" id="GO:0006825">
    <property type="term" value="P:copper ion transport"/>
    <property type="evidence" value="ECO:0007669"/>
    <property type="project" value="InterPro"/>
</dbReference>
<gene>
    <name evidence="3" type="ORF">GIY23_12415</name>
</gene>
<keyword evidence="4" id="KW-1185">Reference proteome</keyword>
<dbReference type="CDD" id="cd00371">
    <property type="entry name" value="HMA"/>
    <property type="match status" value="1"/>
</dbReference>
<sequence>MTETTYTVTGMTCEHCARSVTEELNEINTVSDVAVDVDTGAVTVTSAEPLSDADVRAAVEEAGYQLAAQ</sequence>
<evidence type="ECO:0000256" key="1">
    <source>
        <dbReference type="ARBA" id="ARBA00022723"/>
    </source>
</evidence>
<dbReference type="KEGG" id="sace:GIY23_12415"/>
<dbReference type="PROSITE" id="PS50846">
    <property type="entry name" value="HMA_2"/>
    <property type="match status" value="1"/>
</dbReference>
<dbReference type="Gene3D" id="3.30.70.100">
    <property type="match status" value="1"/>
</dbReference>
<dbReference type="InterPro" id="IPR017969">
    <property type="entry name" value="Heavy-metal-associated_CS"/>
</dbReference>
<dbReference type="InterPro" id="IPR036163">
    <property type="entry name" value="HMA_dom_sf"/>
</dbReference>
<dbReference type="RefSeq" id="WP_154076806.1">
    <property type="nucleotide sequence ID" value="NZ_CP045929.1"/>
</dbReference>
<evidence type="ECO:0000259" key="2">
    <source>
        <dbReference type="PROSITE" id="PS50846"/>
    </source>
</evidence>
<name>A0A5Q3Q6X1_9PSEU</name>
<dbReference type="AlphaFoldDB" id="A0A5Q3Q6X1"/>
<dbReference type="PROSITE" id="PS01047">
    <property type="entry name" value="HMA_1"/>
    <property type="match status" value="1"/>
</dbReference>
<protein>
    <submittedName>
        <fullName evidence="3">Cation-transporting ATPase</fullName>
    </submittedName>
</protein>
<dbReference type="Pfam" id="PF00403">
    <property type="entry name" value="HMA"/>
    <property type="match status" value="1"/>
</dbReference>
<dbReference type="InterPro" id="IPR006121">
    <property type="entry name" value="HMA_dom"/>
</dbReference>
<proteinExistence type="predicted"/>
<keyword evidence="1" id="KW-0479">Metal-binding</keyword>
<dbReference type="EMBL" id="CP045929">
    <property type="protein sequence ID" value="QGK70222.1"/>
    <property type="molecule type" value="Genomic_DNA"/>
</dbReference>
<dbReference type="GO" id="GO:0005507">
    <property type="term" value="F:copper ion binding"/>
    <property type="evidence" value="ECO:0007669"/>
    <property type="project" value="InterPro"/>
</dbReference>
<dbReference type="Proteomes" id="UP000371041">
    <property type="component" value="Chromosome"/>
</dbReference>
<dbReference type="PRINTS" id="PR00944">
    <property type="entry name" value="CUEXPORT"/>
</dbReference>
<evidence type="ECO:0000313" key="4">
    <source>
        <dbReference type="Proteomes" id="UP000371041"/>
    </source>
</evidence>
<dbReference type="InterPro" id="IPR000428">
    <property type="entry name" value="Cu-bd"/>
</dbReference>
<accession>A0A5Q3Q6X1</accession>
<evidence type="ECO:0000313" key="3">
    <source>
        <dbReference type="EMBL" id="QGK70222.1"/>
    </source>
</evidence>
<dbReference type="SUPFAM" id="SSF55008">
    <property type="entry name" value="HMA, heavy metal-associated domain"/>
    <property type="match status" value="1"/>
</dbReference>
<reference evidence="4" key="1">
    <citation type="submission" date="2019-11" db="EMBL/GenBank/DDBJ databases">
        <title>The complete genome sequence of Saccharopolyspora sp. E2A.</title>
        <authorList>
            <person name="Zhang G."/>
        </authorList>
    </citation>
    <scope>NUCLEOTIDE SEQUENCE [LARGE SCALE GENOMIC DNA]</scope>
    <source>
        <strain evidence="4">E2A</strain>
    </source>
</reference>
<feature type="domain" description="HMA" evidence="2">
    <location>
        <begin position="2"/>
        <end position="67"/>
    </location>
</feature>